<dbReference type="RefSeq" id="XP_012191991.1">
    <property type="nucleotide sequence ID" value="XM_012336601.1"/>
</dbReference>
<feature type="region of interest" description="Disordered" evidence="2">
    <location>
        <begin position="1"/>
        <end position="460"/>
    </location>
</feature>
<dbReference type="Proteomes" id="UP000014071">
    <property type="component" value="Unassembled WGS sequence"/>
</dbReference>
<feature type="compositionally biased region" description="Polar residues" evidence="2">
    <location>
        <begin position="389"/>
        <end position="401"/>
    </location>
</feature>
<dbReference type="EMBL" id="DF238820">
    <property type="protein sequence ID" value="GAC98404.1"/>
    <property type="molecule type" value="Genomic_DNA"/>
</dbReference>
<dbReference type="HOGENOM" id="CLU_029364_0_0_1"/>
<evidence type="ECO:0000256" key="1">
    <source>
        <dbReference type="SAM" id="Coils"/>
    </source>
</evidence>
<feature type="compositionally biased region" description="Basic and acidic residues" evidence="2">
    <location>
        <begin position="138"/>
        <end position="177"/>
    </location>
</feature>
<accession>R9PAP0</accession>
<gene>
    <name evidence="3" type="ORF">PHSY_005998</name>
</gene>
<sequence>MSDRYHGSAYRSRGGPYRDDRRYPPRHPRDEHEYADARAAYDARDSYASSYYPEPRGYPDRPHGRRVHKAIPPPRPWDYSRRPPPRTEQERIELEREREAWEAKEEERYQQRMEERERERQRDWERSGCGSGYGAGPGRDRERDAEMYERERARHPDLGPSRRDRSRSPGADPRYEQRAGWSRASIGSSEGRERELAGAPADRPDAPAGYPVRRGSPPPLSSSAAAAAVAPPTGPAAASAAPAWDADTVDVAAPSRYRPPSPHSTPRGPARDNSGFISTPPTGPKASRGGPPTHPSSAYRAREGSGSVGVYTPGSDRDREASSYMSPSNGRFARAGRDGGIPTGPYRGGHPAFGRGRRDTNPYDSHFHPAGPEDDFRGGYAGGHPGSSPHENSPYSPSTSVAPHHLAAPRLSRTSSSQTPITPTSAIPTGPSVSSALPSPSTLVPPAAPTTATNTTPHFSSASILTPDLDSELLALETQRSTFISNYLFGGKRTNLRSIRRDLRDAELDYSTADGRRLAAEKALEGAKETADAYSLEENRKEELQRVMAQQLQQQQQLNAVQPV</sequence>
<dbReference type="GeneID" id="24111270"/>
<evidence type="ECO:0000313" key="3">
    <source>
        <dbReference type="EMBL" id="GAC98404.1"/>
    </source>
</evidence>
<feature type="compositionally biased region" description="Basic and acidic residues" evidence="2">
    <location>
        <begin position="78"/>
        <end position="126"/>
    </location>
</feature>
<feature type="compositionally biased region" description="Low complexity" evidence="2">
    <location>
        <begin position="414"/>
        <end position="457"/>
    </location>
</feature>
<keyword evidence="1" id="KW-0175">Coiled coil</keyword>
<evidence type="ECO:0000313" key="4">
    <source>
        <dbReference type="Proteomes" id="UP000014071"/>
    </source>
</evidence>
<feature type="compositionally biased region" description="Low complexity" evidence="2">
    <location>
        <begin position="221"/>
        <end position="243"/>
    </location>
</feature>
<proteinExistence type="predicted"/>
<evidence type="ECO:0000256" key="2">
    <source>
        <dbReference type="SAM" id="MobiDB-lite"/>
    </source>
</evidence>
<dbReference type="AlphaFoldDB" id="R9PAP0"/>
<feature type="compositionally biased region" description="Low complexity" evidence="2">
    <location>
        <begin position="197"/>
        <end position="211"/>
    </location>
</feature>
<reference evidence="4" key="1">
    <citation type="journal article" date="2013" name="Genome Announc.">
        <title>Draft genome sequence of the basidiomycetous yeast-like fungus Pseudozyma hubeiensis SY62, which produces an abundant amount of the biosurfactant mannosylerythritol lipids.</title>
        <authorList>
            <person name="Konishi M."/>
            <person name="Hatada Y."/>
            <person name="Horiuchi J."/>
        </authorList>
    </citation>
    <scope>NUCLEOTIDE SEQUENCE [LARGE SCALE GENOMIC DNA]</scope>
    <source>
        <strain evidence="4">SY62</strain>
    </source>
</reference>
<feature type="compositionally biased region" description="Basic and acidic residues" evidence="2">
    <location>
        <begin position="16"/>
        <end position="45"/>
    </location>
</feature>
<protein>
    <submittedName>
        <fullName evidence="3">Uncharacterized protein</fullName>
    </submittedName>
</protein>
<feature type="coiled-coil region" evidence="1">
    <location>
        <begin position="534"/>
        <end position="561"/>
    </location>
</feature>
<organism evidence="3 4">
    <name type="scientific">Pseudozyma hubeiensis (strain SY62)</name>
    <name type="common">Yeast</name>
    <dbReference type="NCBI Taxonomy" id="1305764"/>
    <lineage>
        <taxon>Eukaryota</taxon>
        <taxon>Fungi</taxon>
        <taxon>Dikarya</taxon>
        <taxon>Basidiomycota</taxon>
        <taxon>Ustilaginomycotina</taxon>
        <taxon>Ustilaginomycetes</taxon>
        <taxon>Ustilaginales</taxon>
        <taxon>Ustilaginaceae</taxon>
        <taxon>Pseudozyma</taxon>
    </lineage>
</organism>
<dbReference type="eggNOG" id="ENOG502R0Y5">
    <property type="taxonomic scope" value="Eukaryota"/>
</dbReference>
<name>R9PAP0_PSEHS</name>
<dbReference type="STRING" id="1305764.R9PAP0"/>
<feature type="compositionally biased region" description="Basic and acidic residues" evidence="2">
    <location>
        <begin position="356"/>
        <end position="367"/>
    </location>
</feature>
<keyword evidence="4" id="KW-1185">Reference proteome</keyword>
<dbReference type="OrthoDB" id="2556216at2759"/>